<name>A0A4Y2Q537_ARAVE</name>
<feature type="non-terminal residue" evidence="1">
    <location>
        <position position="1"/>
    </location>
</feature>
<accession>A0A4Y2Q537</accession>
<protein>
    <submittedName>
        <fullName evidence="1">Uncharacterized protein</fullName>
    </submittedName>
</protein>
<dbReference type="EMBL" id="BGPR01012853">
    <property type="protein sequence ID" value="GBN58010.1"/>
    <property type="molecule type" value="Genomic_DNA"/>
</dbReference>
<evidence type="ECO:0000313" key="2">
    <source>
        <dbReference type="Proteomes" id="UP000499080"/>
    </source>
</evidence>
<comment type="caution">
    <text evidence="1">The sequence shown here is derived from an EMBL/GenBank/DDBJ whole genome shotgun (WGS) entry which is preliminary data.</text>
</comment>
<gene>
    <name evidence="1" type="ORF">AVEN_82493_1</name>
</gene>
<sequence length="128" mass="14753">FPSSEKFRHPISERSLELFEEKCTPLNSKLNRRETSPETETRAVNEKLRSFQIKLFLAVSPINFSLFPGQAFVFGGADKSNRRSQMQGNASKLSEDKLRIGVTRDLRNPPFDLRSRKKKILDSRDILL</sequence>
<organism evidence="1 2">
    <name type="scientific">Araneus ventricosus</name>
    <name type="common">Orbweaver spider</name>
    <name type="synonym">Epeira ventricosa</name>
    <dbReference type="NCBI Taxonomy" id="182803"/>
    <lineage>
        <taxon>Eukaryota</taxon>
        <taxon>Metazoa</taxon>
        <taxon>Ecdysozoa</taxon>
        <taxon>Arthropoda</taxon>
        <taxon>Chelicerata</taxon>
        <taxon>Arachnida</taxon>
        <taxon>Araneae</taxon>
        <taxon>Araneomorphae</taxon>
        <taxon>Entelegynae</taxon>
        <taxon>Araneoidea</taxon>
        <taxon>Araneidae</taxon>
        <taxon>Araneus</taxon>
    </lineage>
</organism>
<reference evidence="1 2" key="1">
    <citation type="journal article" date="2019" name="Sci. Rep.">
        <title>Orb-weaving spider Araneus ventricosus genome elucidates the spidroin gene catalogue.</title>
        <authorList>
            <person name="Kono N."/>
            <person name="Nakamura H."/>
            <person name="Ohtoshi R."/>
            <person name="Moran D.A.P."/>
            <person name="Shinohara A."/>
            <person name="Yoshida Y."/>
            <person name="Fujiwara M."/>
            <person name="Mori M."/>
            <person name="Tomita M."/>
            <person name="Arakawa K."/>
        </authorList>
    </citation>
    <scope>NUCLEOTIDE SEQUENCE [LARGE SCALE GENOMIC DNA]</scope>
</reference>
<keyword evidence="2" id="KW-1185">Reference proteome</keyword>
<dbReference type="AlphaFoldDB" id="A0A4Y2Q537"/>
<dbReference type="Proteomes" id="UP000499080">
    <property type="component" value="Unassembled WGS sequence"/>
</dbReference>
<evidence type="ECO:0000313" key="1">
    <source>
        <dbReference type="EMBL" id="GBN58010.1"/>
    </source>
</evidence>
<proteinExistence type="predicted"/>